<keyword evidence="3" id="KW-0378">Hydrolase</keyword>
<keyword evidence="2" id="KW-0808">Transferase</keyword>
<dbReference type="PANTHER" id="PTHR13943">
    <property type="entry name" value="HRAS-LIKE SUPPRESSOR - RELATED"/>
    <property type="match status" value="1"/>
</dbReference>
<dbReference type="GO" id="GO:0004623">
    <property type="term" value="F:phospholipase A2 activity"/>
    <property type="evidence" value="ECO:0007669"/>
    <property type="project" value="TreeGrafter"/>
</dbReference>
<evidence type="ECO:0000256" key="1">
    <source>
        <dbReference type="ARBA" id="ARBA00007824"/>
    </source>
</evidence>
<sequence length="165" mass="18700">KRRPIYSPKDRQDRKRQTETNRGREPGDLIEIFRTGYQHWAVYVGLGNVIHLALPSKERGAGAASVKSLWPNTAIVKKEQLSSVVGKDRYRVNNKHDSKYPARTPDQIISFAEKLEGKTIKYKITTQNCEHFCNSLRYNVARSDQVSGVFGDLDHVFAVRVLSGG</sequence>
<reference evidence="7" key="2">
    <citation type="submission" date="2025-09" db="UniProtKB">
        <authorList>
            <consortium name="Ensembl"/>
        </authorList>
    </citation>
    <scope>IDENTIFICATION</scope>
</reference>
<dbReference type="Pfam" id="PF04970">
    <property type="entry name" value="LRAT"/>
    <property type="match status" value="1"/>
</dbReference>
<dbReference type="Gene3D" id="3.90.1720.10">
    <property type="entry name" value="endopeptidase domain like (from Nostoc punctiforme)"/>
    <property type="match status" value="1"/>
</dbReference>
<feature type="compositionally biased region" description="Basic and acidic residues" evidence="5">
    <location>
        <begin position="8"/>
        <end position="23"/>
    </location>
</feature>
<accession>A0A670ZHE4</accession>
<reference evidence="7" key="1">
    <citation type="submission" date="2025-08" db="UniProtKB">
        <authorList>
            <consortium name="Ensembl"/>
        </authorList>
    </citation>
    <scope>IDENTIFICATION</scope>
</reference>
<dbReference type="OMA" id="IMEDLFW"/>
<evidence type="ECO:0000313" key="8">
    <source>
        <dbReference type="Proteomes" id="UP000472273"/>
    </source>
</evidence>
<evidence type="ECO:0000259" key="6">
    <source>
        <dbReference type="PROSITE" id="PS51934"/>
    </source>
</evidence>
<feature type="domain" description="LRAT" evidence="6">
    <location>
        <begin position="29"/>
        <end position="145"/>
    </location>
</feature>
<keyword evidence="8" id="KW-1185">Reference proteome</keyword>
<dbReference type="Proteomes" id="UP000472273">
    <property type="component" value="Unplaced"/>
</dbReference>
<dbReference type="InterPro" id="IPR007053">
    <property type="entry name" value="LRAT_dom"/>
</dbReference>
<evidence type="ECO:0000256" key="4">
    <source>
        <dbReference type="ARBA" id="ARBA00023098"/>
    </source>
</evidence>
<proteinExistence type="inferred from homology"/>
<dbReference type="InterPro" id="IPR051496">
    <property type="entry name" value="H-rev107_PLA/AT"/>
</dbReference>
<feature type="region of interest" description="Disordered" evidence="5">
    <location>
        <begin position="1"/>
        <end position="23"/>
    </location>
</feature>
<evidence type="ECO:0000256" key="2">
    <source>
        <dbReference type="ARBA" id="ARBA00022679"/>
    </source>
</evidence>
<dbReference type="AlphaFoldDB" id="A0A670ZHE4"/>
<dbReference type="PANTHER" id="PTHR13943:SF31">
    <property type="entry name" value="PHOSPHOLIPASE A AND ACYLTRANSFERASE 3"/>
    <property type="match status" value="1"/>
</dbReference>
<dbReference type="GO" id="GO:0008970">
    <property type="term" value="F:phospholipase A1 activity"/>
    <property type="evidence" value="ECO:0007669"/>
    <property type="project" value="TreeGrafter"/>
</dbReference>
<dbReference type="Ensembl" id="ENSPTXT00000022925.1">
    <property type="protein sequence ID" value="ENSPTXP00000022246.1"/>
    <property type="gene ID" value="ENSPTXG00000015387.1"/>
</dbReference>
<name>A0A670ZHE4_PSETE</name>
<dbReference type="GO" id="GO:0070292">
    <property type="term" value="P:N-acylphosphatidylethanolamine metabolic process"/>
    <property type="evidence" value="ECO:0007669"/>
    <property type="project" value="TreeGrafter"/>
</dbReference>
<evidence type="ECO:0000256" key="5">
    <source>
        <dbReference type="SAM" id="MobiDB-lite"/>
    </source>
</evidence>
<comment type="similarity">
    <text evidence="1">Belongs to the H-rev107 family.</text>
</comment>
<keyword evidence="4" id="KW-0443">Lipid metabolism</keyword>
<evidence type="ECO:0000313" key="7">
    <source>
        <dbReference type="Ensembl" id="ENSPTXP00000022246.1"/>
    </source>
</evidence>
<dbReference type="GO" id="GO:0005737">
    <property type="term" value="C:cytoplasm"/>
    <property type="evidence" value="ECO:0007669"/>
    <property type="project" value="TreeGrafter"/>
</dbReference>
<evidence type="ECO:0000256" key="3">
    <source>
        <dbReference type="ARBA" id="ARBA00022801"/>
    </source>
</evidence>
<dbReference type="PROSITE" id="PS51934">
    <property type="entry name" value="LRAT"/>
    <property type="match status" value="1"/>
</dbReference>
<dbReference type="GeneTree" id="ENSGT00940000162660"/>
<protein>
    <recommendedName>
        <fullName evidence="6">LRAT domain-containing protein</fullName>
    </recommendedName>
</protein>
<organism evidence="7 8">
    <name type="scientific">Pseudonaja textilis</name>
    <name type="common">Eastern brown snake</name>
    <dbReference type="NCBI Taxonomy" id="8673"/>
    <lineage>
        <taxon>Eukaryota</taxon>
        <taxon>Metazoa</taxon>
        <taxon>Chordata</taxon>
        <taxon>Craniata</taxon>
        <taxon>Vertebrata</taxon>
        <taxon>Euteleostomi</taxon>
        <taxon>Lepidosauria</taxon>
        <taxon>Squamata</taxon>
        <taxon>Bifurcata</taxon>
        <taxon>Unidentata</taxon>
        <taxon>Episquamata</taxon>
        <taxon>Toxicofera</taxon>
        <taxon>Serpentes</taxon>
        <taxon>Colubroidea</taxon>
        <taxon>Elapidae</taxon>
        <taxon>Hydrophiinae</taxon>
        <taxon>Pseudonaja</taxon>
    </lineage>
</organism>
<dbReference type="GO" id="GO:0016410">
    <property type="term" value="F:N-acyltransferase activity"/>
    <property type="evidence" value="ECO:0007669"/>
    <property type="project" value="TreeGrafter"/>
</dbReference>